<comment type="pathway">
    <text evidence="1">Nucleotide-sugar biosynthesis; UDP-alpha-D-glucuronate biosynthesis; UDP-alpha-D-glucuronate from UDP-alpha-D-glucose: step 1/1.</text>
</comment>
<feature type="domain" description="UDP-glucose/GDP-mannose dehydrogenase C-terminal" evidence="8">
    <location>
        <begin position="313"/>
        <end position="415"/>
    </location>
</feature>
<sequence length="435" mass="47842">MNIAVIGTGYVGLVTGVCLSDLGHNVTCIDIDEKKVEKLNNGKSPIYEEGLEELLEKNLRQERLTFTTDYTRGLAQKQLVYIAVGTPQGDDGSADLTYVNAACRDIASHLENDAVIVTKSTVPVGTNEHIKETIEANLVNDVSISVASNPEFLRQGSAVHDTFRGDRIVIGSNDEEALELLEKVNAGFRLPIVKTDLRSAEMIKYASNAFLATKISFINEMANLSEKIGANIDHVAKGMGMDKRIGESFLNAGIGFGGSCFPKDTRAIISIGRNVENDMPILENVVDVNERQRSIIVDKLHKRVTDLSNKKVAVLGLSFKPNTDDMREAPSIDVTEKLLDKNAEVVAYDPVATENAKEVLSNKVHYATSIEKAVQDADVAIILTEWKEIKNFPLHEYKARMKEALVFDGRNCFTLDQVKNSGVEYHSIGRPVIYG</sequence>
<dbReference type="SUPFAM" id="SSF48179">
    <property type="entry name" value="6-phosphogluconate dehydrogenase C-terminal domain-like"/>
    <property type="match status" value="1"/>
</dbReference>
<keyword evidence="4 7" id="KW-0560">Oxidoreductase</keyword>
<evidence type="ECO:0000256" key="2">
    <source>
        <dbReference type="ARBA" id="ARBA00006601"/>
    </source>
</evidence>
<dbReference type="PIRSF" id="PIRSF500134">
    <property type="entry name" value="UDPglc_DH_bac"/>
    <property type="match status" value="1"/>
</dbReference>
<comment type="catalytic activity">
    <reaction evidence="6 7">
        <text>UDP-alpha-D-glucose + 2 NAD(+) + H2O = UDP-alpha-D-glucuronate + 2 NADH + 3 H(+)</text>
        <dbReference type="Rhea" id="RHEA:23596"/>
        <dbReference type="ChEBI" id="CHEBI:15377"/>
        <dbReference type="ChEBI" id="CHEBI:15378"/>
        <dbReference type="ChEBI" id="CHEBI:57540"/>
        <dbReference type="ChEBI" id="CHEBI:57945"/>
        <dbReference type="ChEBI" id="CHEBI:58052"/>
        <dbReference type="ChEBI" id="CHEBI:58885"/>
        <dbReference type="EC" id="1.1.1.22"/>
    </reaction>
</comment>
<comment type="caution">
    <text evidence="9">The sequence shown here is derived from an EMBL/GenBank/DDBJ whole genome shotgun (WGS) entry which is preliminary data.</text>
</comment>
<keyword evidence="10" id="KW-1185">Reference proteome</keyword>
<gene>
    <name evidence="9" type="ORF">ACFQ2J_13215</name>
</gene>
<dbReference type="InterPro" id="IPR001732">
    <property type="entry name" value="UDP-Glc/GDP-Man_DH_N"/>
</dbReference>
<dbReference type="NCBIfam" id="TIGR03026">
    <property type="entry name" value="NDP-sugDHase"/>
    <property type="match status" value="1"/>
</dbReference>
<reference evidence="10" key="1">
    <citation type="journal article" date="2019" name="Int. J. Syst. Evol. Microbiol.">
        <title>The Global Catalogue of Microorganisms (GCM) 10K type strain sequencing project: providing services to taxonomists for standard genome sequencing and annotation.</title>
        <authorList>
            <consortium name="The Broad Institute Genomics Platform"/>
            <consortium name="The Broad Institute Genome Sequencing Center for Infectious Disease"/>
            <person name="Wu L."/>
            <person name="Ma J."/>
        </authorList>
    </citation>
    <scope>NUCLEOTIDE SEQUENCE [LARGE SCALE GENOMIC DNA]</scope>
    <source>
        <strain evidence="10">CCUG 56607</strain>
    </source>
</reference>
<dbReference type="InterPro" id="IPR008927">
    <property type="entry name" value="6-PGluconate_DH-like_C_sf"/>
</dbReference>
<dbReference type="Proteomes" id="UP001596990">
    <property type="component" value="Unassembled WGS sequence"/>
</dbReference>
<dbReference type="PIRSF" id="PIRSF000124">
    <property type="entry name" value="UDPglc_GDPman_dh"/>
    <property type="match status" value="1"/>
</dbReference>
<dbReference type="InterPro" id="IPR028357">
    <property type="entry name" value="UDPglc_DH_bac"/>
</dbReference>
<dbReference type="EC" id="1.1.1.22" evidence="3 7"/>
<name>A0ABW3L4L3_9BACI</name>
<evidence type="ECO:0000259" key="8">
    <source>
        <dbReference type="SMART" id="SM00984"/>
    </source>
</evidence>
<evidence type="ECO:0000313" key="10">
    <source>
        <dbReference type="Proteomes" id="UP001596990"/>
    </source>
</evidence>
<dbReference type="InterPro" id="IPR014027">
    <property type="entry name" value="UDP-Glc/GDP-Man_DH_C"/>
</dbReference>
<keyword evidence="5 7" id="KW-0520">NAD</keyword>
<dbReference type="InterPro" id="IPR036291">
    <property type="entry name" value="NAD(P)-bd_dom_sf"/>
</dbReference>
<protein>
    <recommendedName>
        <fullName evidence="3 7">UDP-glucose 6-dehydrogenase</fullName>
        <ecNumber evidence="3 7">1.1.1.22</ecNumber>
    </recommendedName>
</protein>
<dbReference type="InterPro" id="IPR014026">
    <property type="entry name" value="UDP-Glc/GDP-Man_DH_dimer"/>
</dbReference>
<evidence type="ECO:0000313" key="9">
    <source>
        <dbReference type="EMBL" id="MFD1020140.1"/>
    </source>
</evidence>
<dbReference type="EMBL" id="JBHTKL010000005">
    <property type="protein sequence ID" value="MFD1020140.1"/>
    <property type="molecule type" value="Genomic_DNA"/>
</dbReference>
<evidence type="ECO:0000256" key="4">
    <source>
        <dbReference type="ARBA" id="ARBA00023002"/>
    </source>
</evidence>
<evidence type="ECO:0000256" key="6">
    <source>
        <dbReference type="ARBA" id="ARBA00047473"/>
    </source>
</evidence>
<evidence type="ECO:0000256" key="7">
    <source>
        <dbReference type="PIRNR" id="PIRNR000124"/>
    </source>
</evidence>
<dbReference type="PANTHER" id="PTHR43750:SF4">
    <property type="entry name" value="UDP-GLUCOSE 6-DEHYDROGENASE YWQF"/>
    <property type="match status" value="1"/>
</dbReference>
<dbReference type="Gene3D" id="1.20.5.100">
    <property type="entry name" value="Cytochrome c1, transmembrane anchor, C-terminal"/>
    <property type="match status" value="1"/>
</dbReference>
<proteinExistence type="inferred from homology"/>
<organism evidence="9 10">
    <name type="scientific">Thalassobacillus hwangdonensis</name>
    <dbReference type="NCBI Taxonomy" id="546108"/>
    <lineage>
        <taxon>Bacteria</taxon>
        <taxon>Bacillati</taxon>
        <taxon>Bacillota</taxon>
        <taxon>Bacilli</taxon>
        <taxon>Bacillales</taxon>
        <taxon>Bacillaceae</taxon>
        <taxon>Thalassobacillus</taxon>
    </lineage>
</organism>
<evidence type="ECO:0000256" key="1">
    <source>
        <dbReference type="ARBA" id="ARBA00004701"/>
    </source>
</evidence>
<dbReference type="SUPFAM" id="SSF51735">
    <property type="entry name" value="NAD(P)-binding Rossmann-fold domains"/>
    <property type="match status" value="1"/>
</dbReference>
<dbReference type="Gene3D" id="3.40.50.720">
    <property type="entry name" value="NAD(P)-binding Rossmann-like Domain"/>
    <property type="match status" value="2"/>
</dbReference>
<accession>A0ABW3L4L3</accession>
<dbReference type="Pfam" id="PF00984">
    <property type="entry name" value="UDPG_MGDP_dh"/>
    <property type="match status" value="1"/>
</dbReference>
<dbReference type="InterPro" id="IPR036220">
    <property type="entry name" value="UDP-Glc/GDP-Man_DH_C_sf"/>
</dbReference>
<dbReference type="GO" id="GO:0016491">
    <property type="term" value="F:oxidoreductase activity"/>
    <property type="evidence" value="ECO:0007669"/>
    <property type="project" value="UniProtKB-KW"/>
</dbReference>
<comment type="similarity">
    <text evidence="2 7">Belongs to the UDP-glucose/GDP-mannose dehydrogenase family.</text>
</comment>
<dbReference type="InterPro" id="IPR017476">
    <property type="entry name" value="UDP-Glc/GDP-Man"/>
</dbReference>
<dbReference type="Pfam" id="PF03720">
    <property type="entry name" value="UDPG_MGDP_dh_C"/>
    <property type="match status" value="1"/>
</dbReference>
<dbReference type="PANTHER" id="PTHR43750">
    <property type="entry name" value="UDP-GLUCOSE 6-DEHYDROGENASE TUAD"/>
    <property type="match status" value="1"/>
</dbReference>
<evidence type="ECO:0000256" key="5">
    <source>
        <dbReference type="ARBA" id="ARBA00023027"/>
    </source>
</evidence>
<dbReference type="SUPFAM" id="SSF52413">
    <property type="entry name" value="UDP-glucose/GDP-mannose dehydrogenase C-terminal domain"/>
    <property type="match status" value="1"/>
</dbReference>
<dbReference type="SMART" id="SM00984">
    <property type="entry name" value="UDPG_MGDP_dh_C"/>
    <property type="match status" value="1"/>
</dbReference>
<dbReference type="RefSeq" id="WP_386061215.1">
    <property type="nucleotide sequence ID" value="NZ_JBHTKL010000005.1"/>
</dbReference>
<evidence type="ECO:0000256" key="3">
    <source>
        <dbReference type="ARBA" id="ARBA00012954"/>
    </source>
</evidence>
<dbReference type="Pfam" id="PF03721">
    <property type="entry name" value="UDPG_MGDP_dh_N"/>
    <property type="match status" value="1"/>
</dbReference>